<name>A0A0C9VCX4_SPHS4</name>
<dbReference type="HOGENOM" id="CLU_2352409_0_0_1"/>
<sequence>VTIKFKVDGSSHSVKLNDVKYAPEAANNIISIGRLTAAGHKALFEGNGVKFKSSNGIIFAEGVQAGYMFKMKAWPEPAQRKNDVAFVGKGRTWDEWH</sequence>
<protein>
    <submittedName>
        <fullName evidence="1">Unplaced genomic scaffold SPHSTscaffold_78, whole genome shotgun sequence</fullName>
    </submittedName>
</protein>
<keyword evidence="2" id="KW-1185">Reference proteome</keyword>
<feature type="non-terminal residue" evidence="1">
    <location>
        <position position="1"/>
    </location>
</feature>
<dbReference type="OrthoDB" id="3340343at2759"/>
<feature type="non-terminal residue" evidence="1">
    <location>
        <position position="97"/>
    </location>
</feature>
<evidence type="ECO:0000313" key="2">
    <source>
        <dbReference type="Proteomes" id="UP000054279"/>
    </source>
</evidence>
<evidence type="ECO:0000313" key="1">
    <source>
        <dbReference type="EMBL" id="KIJ39332.1"/>
    </source>
</evidence>
<accession>A0A0C9VCX4</accession>
<dbReference type="EMBL" id="KN837153">
    <property type="protein sequence ID" value="KIJ39332.1"/>
    <property type="molecule type" value="Genomic_DNA"/>
</dbReference>
<dbReference type="Proteomes" id="UP000054279">
    <property type="component" value="Unassembled WGS sequence"/>
</dbReference>
<dbReference type="AlphaFoldDB" id="A0A0C9VCX4"/>
<gene>
    <name evidence="1" type="ORF">M422DRAFT_78744</name>
</gene>
<reference evidence="1 2" key="1">
    <citation type="submission" date="2014-06" db="EMBL/GenBank/DDBJ databases">
        <title>Evolutionary Origins and Diversification of the Mycorrhizal Mutualists.</title>
        <authorList>
            <consortium name="DOE Joint Genome Institute"/>
            <consortium name="Mycorrhizal Genomics Consortium"/>
            <person name="Kohler A."/>
            <person name="Kuo A."/>
            <person name="Nagy L.G."/>
            <person name="Floudas D."/>
            <person name="Copeland A."/>
            <person name="Barry K.W."/>
            <person name="Cichocki N."/>
            <person name="Veneault-Fourrey C."/>
            <person name="LaButti K."/>
            <person name="Lindquist E.A."/>
            <person name="Lipzen A."/>
            <person name="Lundell T."/>
            <person name="Morin E."/>
            <person name="Murat C."/>
            <person name="Riley R."/>
            <person name="Ohm R."/>
            <person name="Sun H."/>
            <person name="Tunlid A."/>
            <person name="Henrissat B."/>
            <person name="Grigoriev I.V."/>
            <person name="Hibbett D.S."/>
            <person name="Martin F."/>
        </authorList>
    </citation>
    <scope>NUCLEOTIDE SEQUENCE [LARGE SCALE GENOMIC DNA]</scope>
    <source>
        <strain evidence="1 2">SS14</strain>
    </source>
</reference>
<proteinExistence type="predicted"/>
<organism evidence="1 2">
    <name type="scientific">Sphaerobolus stellatus (strain SS14)</name>
    <dbReference type="NCBI Taxonomy" id="990650"/>
    <lineage>
        <taxon>Eukaryota</taxon>
        <taxon>Fungi</taxon>
        <taxon>Dikarya</taxon>
        <taxon>Basidiomycota</taxon>
        <taxon>Agaricomycotina</taxon>
        <taxon>Agaricomycetes</taxon>
        <taxon>Phallomycetidae</taxon>
        <taxon>Geastrales</taxon>
        <taxon>Sphaerobolaceae</taxon>
        <taxon>Sphaerobolus</taxon>
    </lineage>
</organism>